<feature type="region of interest" description="Disordered" evidence="2">
    <location>
        <begin position="108"/>
        <end position="134"/>
    </location>
</feature>
<keyword evidence="4" id="KW-1185">Reference proteome</keyword>
<keyword evidence="1" id="KW-0175">Coiled coil</keyword>
<dbReference type="PANTHER" id="PTHR21549:SF0">
    <property type="entry name" value="COILED-COIL DOMAIN-CONTAINING PROTEIN 112"/>
    <property type="match status" value="1"/>
</dbReference>
<dbReference type="EMBL" id="JARGEI010000016">
    <property type="protein sequence ID" value="KAJ8717906.1"/>
    <property type="molecule type" value="Genomic_DNA"/>
</dbReference>
<sequence length="239" mass="28255">MMNSANRYGGWNEYHHNIFVNHWKKHFRSQLGTTFEEIENLVKNSPAYHSFLCELLPKLHDVREEEIVSHVKWYSKYVFFKERQQKAIDKWRSNRKVMKLAQAESELVDERPSSSMRKRTTGRKPGNNNVHRRNSDELDFIIKDPQSQSQNEPRFIRKCYSEDVQGGISEDIDSNLDSIENLTPEDYEDSSEQALLHFQKPTRQWRLMISCKDGSEIKSNVNNVENIKKLRVPAWRVGL</sequence>
<proteinExistence type="predicted"/>
<dbReference type="InterPro" id="IPR039902">
    <property type="entry name" value="CCDC148/CCDC112"/>
</dbReference>
<accession>A0AAD7YJK2</accession>
<name>A0AAD7YJK2_MYTSE</name>
<comment type="caution">
    <text evidence="3">The sequence shown here is derived from an EMBL/GenBank/DDBJ whole genome shotgun (WGS) entry which is preliminary data.</text>
</comment>
<dbReference type="PANTHER" id="PTHR21549">
    <property type="entry name" value="MUTATED IN BLADDER CANCER 1"/>
    <property type="match status" value="1"/>
</dbReference>
<evidence type="ECO:0000313" key="4">
    <source>
        <dbReference type="Proteomes" id="UP001231518"/>
    </source>
</evidence>
<gene>
    <name evidence="3" type="ORF">PYW07_005836</name>
</gene>
<evidence type="ECO:0000313" key="3">
    <source>
        <dbReference type="EMBL" id="KAJ8717906.1"/>
    </source>
</evidence>
<evidence type="ECO:0000256" key="1">
    <source>
        <dbReference type="ARBA" id="ARBA00023054"/>
    </source>
</evidence>
<organism evidence="3 4">
    <name type="scientific">Mythimna separata</name>
    <name type="common">Oriental armyworm</name>
    <name type="synonym">Pseudaletia separata</name>
    <dbReference type="NCBI Taxonomy" id="271217"/>
    <lineage>
        <taxon>Eukaryota</taxon>
        <taxon>Metazoa</taxon>
        <taxon>Ecdysozoa</taxon>
        <taxon>Arthropoda</taxon>
        <taxon>Hexapoda</taxon>
        <taxon>Insecta</taxon>
        <taxon>Pterygota</taxon>
        <taxon>Neoptera</taxon>
        <taxon>Endopterygota</taxon>
        <taxon>Lepidoptera</taxon>
        <taxon>Glossata</taxon>
        <taxon>Ditrysia</taxon>
        <taxon>Noctuoidea</taxon>
        <taxon>Noctuidae</taxon>
        <taxon>Noctuinae</taxon>
        <taxon>Hadenini</taxon>
        <taxon>Mythimna</taxon>
    </lineage>
</organism>
<protein>
    <submittedName>
        <fullName evidence="3">Uncharacterized protein</fullName>
    </submittedName>
</protein>
<evidence type="ECO:0000256" key="2">
    <source>
        <dbReference type="SAM" id="MobiDB-lite"/>
    </source>
</evidence>
<dbReference type="Proteomes" id="UP001231518">
    <property type="component" value="Chromosome 18"/>
</dbReference>
<dbReference type="AlphaFoldDB" id="A0AAD7YJK2"/>
<reference evidence="3" key="1">
    <citation type="submission" date="2023-03" db="EMBL/GenBank/DDBJ databases">
        <title>Chromosome-level genomes of two armyworms, Mythimna separata and Mythimna loreyi, provide insights into the biosynthesis and reception of sex pheromones.</title>
        <authorList>
            <person name="Zhao H."/>
        </authorList>
    </citation>
    <scope>NUCLEOTIDE SEQUENCE</scope>
    <source>
        <strain evidence="3">BeijingLab</strain>
        <tissue evidence="3">Pupa</tissue>
    </source>
</reference>